<keyword evidence="1" id="KW-1133">Transmembrane helix</keyword>
<keyword evidence="1" id="KW-0812">Transmembrane</keyword>
<feature type="transmembrane region" description="Helical" evidence="1">
    <location>
        <begin position="28"/>
        <end position="49"/>
    </location>
</feature>
<accession>A0A7R9VFL8</accession>
<evidence type="ECO:0000313" key="2">
    <source>
        <dbReference type="EMBL" id="CAD8294177.1"/>
    </source>
</evidence>
<name>A0A7R9VFL8_9CHLO</name>
<dbReference type="EMBL" id="HBEC01026926">
    <property type="protein sequence ID" value="CAD8294177.1"/>
    <property type="molecule type" value="Transcribed_RNA"/>
</dbReference>
<evidence type="ECO:0000256" key="1">
    <source>
        <dbReference type="SAM" id="Phobius"/>
    </source>
</evidence>
<dbReference type="AlphaFoldDB" id="A0A7R9VFL8"/>
<proteinExistence type="predicted"/>
<feature type="transmembrane region" description="Helical" evidence="1">
    <location>
        <begin position="139"/>
        <end position="163"/>
    </location>
</feature>
<gene>
    <name evidence="2" type="ORF">CEUR00632_LOCUS12398</name>
</gene>
<protein>
    <submittedName>
        <fullName evidence="2">Uncharacterized protein</fullName>
    </submittedName>
</protein>
<organism evidence="2">
    <name type="scientific">Chlamydomonas euryale</name>
    <dbReference type="NCBI Taxonomy" id="1486919"/>
    <lineage>
        <taxon>Eukaryota</taxon>
        <taxon>Viridiplantae</taxon>
        <taxon>Chlorophyta</taxon>
        <taxon>core chlorophytes</taxon>
        <taxon>Chlorophyceae</taxon>
        <taxon>CS clade</taxon>
        <taxon>Chlamydomonadales</taxon>
        <taxon>Chlamydomonadaceae</taxon>
        <taxon>Chlamydomonas</taxon>
    </lineage>
</organism>
<keyword evidence="1" id="KW-0472">Membrane</keyword>
<sequence length="267" mass="28000">MAAVVAQTAPAEVTAVAAATTAATRPAAAVTMAAMVAVAASAAAAAAGATATTAAAAPKGWLVVVQPAAHVSARPLRVPCWQKRSAMSPTTGCLVAAAARRPPALSTAARRLKRSCPAFAYSLRGNLSRRQAARQSRQLLPPLLLGLQLGLHMWWLMVVLAPLGVPMPGWRTQTVQAKRRRPCSQPIHRTGPAPAFASWILKERVHERTRGSSHLNRPRLVHPSDGSLLEAKTIHSANGLLEARTIQSASEVLEAWTADSASGLLEA</sequence>
<reference evidence="2" key="1">
    <citation type="submission" date="2021-01" db="EMBL/GenBank/DDBJ databases">
        <authorList>
            <person name="Corre E."/>
            <person name="Pelletier E."/>
            <person name="Niang G."/>
            <person name="Scheremetjew M."/>
            <person name="Finn R."/>
            <person name="Kale V."/>
            <person name="Holt S."/>
            <person name="Cochrane G."/>
            <person name="Meng A."/>
            <person name="Brown T."/>
            <person name="Cohen L."/>
        </authorList>
    </citation>
    <scope>NUCLEOTIDE SEQUENCE</scope>
    <source>
        <strain evidence="2">CCMP219</strain>
    </source>
</reference>